<sequence length="238" mass="26705">MGGFSAMGGSDTPVASMLPGQLKLQPPREALELFQRLQLLKNTHYASEGVPKNAAVVDPVEPEKVLKAAQEHGVNIKLILTTRHYCNEFMNGTAFGNMVVHEEVLRVIQTFRGHLYAPPLTFLSVSSSFLSLQVANVAESVELHTTLNILPFRNKVLLPSVIIRIRCTSPNRQWMRDVENVKALLEVEVENVKTLLEVERQQLLYNGREVRNSEMLSALGVRDEDFIMFVSNASSRYT</sequence>
<dbReference type="AlphaFoldDB" id="A0A498J5C2"/>
<dbReference type="Proteomes" id="UP000290289">
    <property type="component" value="Chromosome 9"/>
</dbReference>
<dbReference type="InterPro" id="IPR036866">
    <property type="entry name" value="RibonucZ/Hydroxyglut_hydro"/>
</dbReference>
<dbReference type="InterPro" id="IPR029071">
    <property type="entry name" value="Ubiquitin-like_domsf"/>
</dbReference>
<organism evidence="2 3">
    <name type="scientific">Malus domestica</name>
    <name type="common">Apple</name>
    <name type="synonym">Pyrus malus</name>
    <dbReference type="NCBI Taxonomy" id="3750"/>
    <lineage>
        <taxon>Eukaryota</taxon>
        <taxon>Viridiplantae</taxon>
        <taxon>Streptophyta</taxon>
        <taxon>Embryophyta</taxon>
        <taxon>Tracheophyta</taxon>
        <taxon>Spermatophyta</taxon>
        <taxon>Magnoliopsida</taxon>
        <taxon>eudicotyledons</taxon>
        <taxon>Gunneridae</taxon>
        <taxon>Pentapetalae</taxon>
        <taxon>rosids</taxon>
        <taxon>fabids</taxon>
        <taxon>Rosales</taxon>
        <taxon>Rosaceae</taxon>
        <taxon>Amygdaloideae</taxon>
        <taxon>Maleae</taxon>
        <taxon>Malus</taxon>
    </lineage>
</organism>
<dbReference type="Gene3D" id="3.60.15.10">
    <property type="entry name" value="Ribonuclease Z/Hydroxyacylglutathione hydrolase-like"/>
    <property type="match status" value="1"/>
</dbReference>
<dbReference type="SUPFAM" id="SSF54236">
    <property type="entry name" value="Ubiquitin-like"/>
    <property type="match status" value="1"/>
</dbReference>
<accession>A0A498J5C2</accession>
<keyword evidence="3" id="KW-1185">Reference proteome</keyword>
<feature type="domain" description="Ubiquitin-like" evidence="1">
    <location>
        <begin position="178"/>
        <end position="230"/>
    </location>
</feature>
<dbReference type="Gene3D" id="3.10.20.90">
    <property type="entry name" value="Phosphatidylinositol 3-kinase Catalytic Subunit, Chain A, domain 1"/>
    <property type="match status" value="1"/>
</dbReference>
<dbReference type="PROSITE" id="PS50053">
    <property type="entry name" value="UBIQUITIN_2"/>
    <property type="match status" value="1"/>
</dbReference>
<dbReference type="EMBL" id="RDQH01000335">
    <property type="protein sequence ID" value="RXH90700.1"/>
    <property type="molecule type" value="Genomic_DNA"/>
</dbReference>
<dbReference type="InterPro" id="IPR000626">
    <property type="entry name" value="Ubiquitin-like_dom"/>
</dbReference>
<dbReference type="STRING" id="3750.A0A498J5C2"/>
<comment type="caution">
    <text evidence="2">The sequence shown here is derived from an EMBL/GenBank/DDBJ whole genome shotgun (WGS) entry which is preliminary data.</text>
</comment>
<evidence type="ECO:0000259" key="1">
    <source>
        <dbReference type="PROSITE" id="PS50053"/>
    </source>
</evidence>
<protein>
    <recommendedName>
        <fullName evidence="1">Ubiquitin-like domain-containing protein</fullName>
    </recommendedName>
</protein>
<gene>
    <name evidence="2" type="ORF">DVH24_035464</name>
</gene>
<reference evidence="2 3" key="1">
    <citation type="submission" date="2018-10" db="EMBL/GenBank/DDBJ databases">
        <title>A high-quality apple genome assembly.</title>
        <authorList>
            <person name="Hu J."/>
        </authorList>
    </citation>
    <scope>NUCLEOTIDE SEQUENCE [LARGE SCALE GENOMIC DNA]</scope>
    <source>
        <strain evidence="3">cv. HFTH1</strain>
        <tissue evidence="2">Young leaf</tissue>
    </source>
</reference>
<name>A0A498J5C2_MALDO</name>
<proteinExistence type="predicted"/>
<evidence type="ECO:0000313" key="2">
    <source>
        <dbReference type="EMBL" id="RXH90700.1"/>
    </source>
</evidence>
<evidence type="ECO:0000313" key="3">
    <source>
        <dbReference type="Proteomes" id="UP000290289"/>
    </source>
</evidence>